<comment type="caution">
    <text evidence="3">The sequence shown here is derived from an EMBL/GenBank/DDBJ whole genome shotgun (WGS) entry which is preliminary data.</text>
</comment>
<gene>
    <name evidence="3" type="ORF">LECACI_7A002632</name>
</gene>
<reference evidence="3" key="1">
    <citation type="submission" date="2023-11" db="EMBL/GenBank/DDBJ databases">
        <authorList>
            <person name="Alioto T."/>
            <person name="Alioto T."/>
            <person name="Gomez Garrido J."/>
        </authorList>
    </citation>
    <scope>NUCLEOTIDE SEQUENCE</scope>
</reference>
<dbReference type="SUPFAM" id="SSF75304">
    <property type="entry name" value="Amidase signature (AS) enzymes"/>
    <property type="match status" value="1"/>
</dbReference>
<feature type="region of interest" description="Disordered" evidence="1">
    <location>
        <begin position="139"/>
        <end position="158"/>
    </location>
</feature>
<name>A0AAI9E929_9PEZI</name>
<sequence length="486" mass="52539">MASSGPAYGSIAELQTAIRDGRTTVKGAVEGYLNVIQKQNADLNAVTLTNHKAIEEAERLDNLPVDQRGPLFGVPILIKDQIETEGIATSFGSKTCKDYVPRRDAELIQKLKNAGAIVLGKTTMCDWAAGFFSASSLSGTTKHPIDPSRDPGGSSAGSGTAIAANMALTAIGGDTGGSIRLPSSFCGLVGVRVTPGRISRDGMSALVKTQDTPGPMCRTVEDAARILDVIVGFDEKDDFTSINSFTGRSALPDQFTNAVRQPFLEGKRLGVLREAFGTHKGINAVLDQTISNLKNAGVELIDVSIPGLEDYKASTSPYILRSKKDINSFLESREELKHLRIEEIYQNGDYHPACDLIDMLVKGPTDPFQSPHSAKHLTQKDEFQRVVASIFAKHNLDAMVYPTCTELAPKTQSVLDREFTHLPNTVIGSQLLWTALSVPIGKTRDDRYPDDPELPVGLEILGVPLSEERILNIAAGVEALQQKQRQ</sequence>
<keyword evidence="4" id="KW-1185">Reference proteome</keyword>
<evidence type="ECO:0000259" key="2">
    <source>
        <dbReference type="Pfam" id="PF01425"/>
    </source>
</evidence>
<organism evidence="3 4">
    <name type="scientific">Lecanosticta acicola</name>
    <dbReference type="NCBI Taxonomy" id="111012"/>
    <lineage>
        <taxon>Eukaryota</taxon>
        <taxon>Fungi</taxon>
        <taxon>Dikarya</taxon>
        <taxon>Ascomycota</taxon>
        <taxon>Pezizomycotina</taxon>
        <taxon>Dothideomycetes</taxon>
        <taxon>Dothideomycetidae</taxon>
        <taxon>Mycosphaerellales</taxon>
        <taxon>Mycosphaerellaceae</taxon>
        <taxon>Lecanosticta</taxon>
    </lineage>
</organism>
<dbReference type="Gene3D" id="3.90.1300.10">
    <property type="entry name" value="Amidase signature (AS) domain"/>
    <property type="match status" value="1"/>
</dbReference>
<proteinExistence type="predicted"/>
<dbReference type="InterPro" id="IPR036928">
    <property type="entry name" value="AS_sf"/>
</dbReference>
<protein>
    <submittedName>
        <fullName evidence="3">Amidase family</fullName>
    </submittedName>
</protein>
<dbReference type="AlphaFoldDB" id="A0AAI9E929"/>
<feature type="domain" description="Amidase" evidence="2">
    <location>
        <begin position="29"/>
        <end position="471"/>
    </location>
</feature>
<dbReference type="Proteomes" id="UP001296104">
    <property type="component" value="Unassembled WGS sequence"/>
</dbReference>
<evidence type="ECO:0000313" key="4">
    <source>
        <dbReference type="Proteomes" id="UP001296104"/>
    </source>
</evidence>
<evidence type="ECO:0000313" key="3">
    <source>
        <dbReference type="EMBL" id="CAK3912106.1"/>
    </source>
</evidence>
<evidence type="ECO:0000256" key="1">
    <source>
        <dbReference type="SAM" id="MobiDB-lite"/>
    </source>
</evidence>
<dbReference type="Pfam" id="PF01425">
    <property type="entry name" value="Amidase"/>
    <property type="match status" value="1"/>
</dbReference>
<dbReference type="PANTHER" id="PTHR42678:SF34">
    <property type="entry name" value="OS04G0183300 PROTEIN"/>
    <property type="match status" value="1"/>
</dbReference>
<dbReference type="InterPro" id="IPR023631">
    <property type="entry name" value="Amidase_dom"/>
</dbReference>
<dbReference type="PANTHER" id="PTHR42678">
    <property type="entry name" value="AMIDASE"/>
    <property type="match status" value="1"/>
</dbReference>
<accession>A0AAI9E929</accession>
<dbReference type="EMBL" id="CAVMBE010000012">
    <property type="protein sequence ID" value="CAK3912106.1"/>
    <property type="molecule type" value="Genomic_DNA"/>
</dbReference>